<dbReference type="GO" id="GO:0005829">
    <property type="term" value="C:cytosol"/>
    <property type="evidence" value="ECO:0007669"/>
    <property type="project" value="TreeGrafter"/>
</dbReference>
<proteinExistence type="predicted"/>
<dbReference type="PRINTS" id="PR00103">
    <property type="entry name" value="CAMPKINASE"/>
</dbReference>
<dbReference type="SMART" id="SM00419">
    <property type="entry name" value="HTH_CRP"/>
    <property type="match status" value="1"/>
</dbReference>
<dbReference type="Gene3D" id="2.60.120.10">
    <property type="entry name" value="Jelly Rolls"/>
    <property type="match status" value="1"/>
</dbReference>
<reference evidence="6 7" key="1">
    <citation type="submission" date="2019-02" db="EMBL/GenBank/DDBJ databases">
        <title>Kribbella capetownensis sp. nov. and Kribbella speibonae sp. nov., isolated from soil.</title>
        <authorList>
            <person name="Curtis S.M."/>
            <person name="Norton I."/>
            <person name="Everest G.J."/>
            <person name="Meyers P.R."/>
        </authorList>
    </citation>
    <scope>NUCLEOTIDE SEQUENCE [LARGE SCALE GENOMIC DNA]</scope>
    <source>
        <strain evidence="6 7">YM53</strain>
    </source>
</reference>
<evidence type="ECO:0000256" key="3">
    <source>
        <dbReference type="ARBA" id="ARBA00023163"/>
    </source>
</evidence>
<dbReference type="PANTHER" id="PTHR24567">
    <property type="entry name" value="CRP FAMILY TRANSCRIPTIONAL REGULATORY PROTEIN"/>
    <property type="match status" value="1"/>
</dbReference>
<evidence type="ECO:0000256" key="1">
    <source>
        <dbReference type="ARBA" id="ARBA00023015"/>
    </source>
</evidence>
<evidence type="ECO:0000259" key="4">
    <source>
        <dbReference type="PROSITE" id="PS50042"/>
    </source>
</evidence>
<evidence type="ECO:0000313" key="6">
    <source>
        <dbReference type="EMBL" id="TCC48999.1"/>
    </source>
</evidence>
<keyword evidence="7" id="KW-1185">Reference proteome</keyword>
<dbReference type="Pfam" id="PF13545">
    <property type="entry name" value="HTH_Crp_2"/>
    <property type="match status" value="1"/>
</dbReference>
<sequence length="214" mass="23278">MLDWPLLAPLPEPQRRDVLRVCRRRRFARREVIFHEGDPGDCVHLVERGRVAVRVTTPLGDVATLTVLGPGDTFGELSVLDAEAVRSATVVALEHTETWVLHSDQVHRLRAAYPAVDDLLLGLVSGYVRRLTDHLLEALYLAADIRVARRIRALDIAYGGGAIKLTQDDLAGLAGTSRATVNRVLGELVEAGAVRVSRGRVSVTDRTALGRAAG</sequence>
<dbReference type="InterPro" id="IPR018488">
    <property type="entry name" value="cNMP-bd_CS"/>
</dbReference>
<evidence type="ECO:0000313" key="7">
    <source>
        <dbReference type="Proteomes" id="UP000293342"/>
    </source>
</evidence>
<name>A0A4R0JQB3_9ACTN</name>
<dbReference type="Pfam" id="PF00027">
    <property type="entry name" value="cNMP_binding"/>
    <property type="match status" value="1"/>
</dbReference>
<dbReference type="InterPro" id="IPR012318">
    <property type="entry name" value="HTH_CRP"/>
</dbReference>
<dbReference type="InterPro" id="IPR018490">
    <property type="entry name" value="cNMP-bd_dom_sf"/>
</dbReference>
<feature type="domain" description="HTH crp-type" evidence="5">
    <location>
        <begin position="141"/>
        <end position="207"/>
    </location>
</feature>
<dbReference type="Gene3D" id="1.10.10.10">
    <property type="entry name" value="Winged helix-like DNA-binding domain superfamily/Winged helix DNA-binding domain"/>
    <property type="match status" value="1"/>
</dbReference>
<dbReference type="InterPro" id="IPR014710">
    <property type="entry name" value="RmlC-like_jellyroll"/>
</dbReference>
<dbReference type="InterPro" id="IPR036390">
    <property type="entry name" value="WH_DNA-bd_sf"/>
</dbReference>
<dbReference type="PROSITE" id="PS51063">
    <property type="entry name" value="HTH_CRP_2"/>
    <property type="match status" value="1"/>
</dbReference>
<dbReference type="GO" id="GO:0003677">
    <property type="term" value="F:DNA binding"/>
    <property type="evidence" value="ECO:0007669"/>
    <property type="project" value="UniProtKB-KW"/>
</dbReference>
<protein>
    <submittedName>
        <fullName evidence="6">Crp/Fnr family transcriptional regulator</fullName>
    </submittedName>
</protein>
<dbReference type="PROSITE" id="PS50042">
    <property type="entry name" value="CNMP_BINDING_3"/>
    <property type="match status" value="1"/>
</dbReference>
<keyword evidence="2" id="KW-0238">DNA-binding</keyword>
<comment type="caution">
    <text evidence="6">The sequence shown here is derived from an EMBL/GenBank/DDBJ whole genome shotgun (WGS) entry which is preliminary data.</text>
</comment>
<dbReference type="Proteomes" id="UP000293342">
    <property type="component" value="Unassembled WGS sequence"/>
</dbReference>
<dbReference type="AlphaFoldDB" id="A0A4R0JQB3"/>
<dbReference type="SMART" id="SM00100">
    <property type="entry name" value="cNMP"/>
    <property type="match status" value="1"/>
</dbReference>
<feature type="domain" description="Cyclic nucleotide-binding" evidence="4">
    <location>
        <begin position="6"/>
        <end position="109"/>
    </location>
</feature>
<accession>A0A4R0JQB3</accession>
<dbReference type="InterPro" id="IPR050397">
    <property type="entry name" value="Env_Response_Regulators"/>
</dbReference>
<dbReference type="OrthoDB" id="892842at2"/>
<evidence type="ECO:0000259" key="5">
    <source>
        <dbReference type="PROSITE" id="PS51063"/>
    </source>
</evidence>
<dbReference type="PROSITE" id="PS00889">
    <property type="entry name" value="CNMP_BINDING_2"/>
    <property type="match status" value="1"/>
</dbReference>
<keyword evidence="3" id="KW-0804">Transcription</keyword>
<keyword evidence="1" id="KW-0805">Transcription regulation</keyword>
<gene>
    <name evidence="6" type="ORF">E0H75_20815</name>
</gene>
<evidence type="ECO:0000256" key="2">
    <source>
        <dbReference type="ARBA" id="ARBA00023125"/>
    </source>
</evidence>
<dbReference type="PANTHER" id="PTHR24567:SF74">
    <property type="entry name" value="HTH-TYPE TRANSCRIPTIONAL REGULATOR ARCR"/>
    <property type="match status" value="1"/>
</dbReference>
<organism evidence="6 7">
    <name type="scientific">Kribbella capetownensis</name>
    <dbReference type="NCBI Taxonomy" id="1572659"/>
    <lineage>
        <taxon>Bacteria</taxon>
        <taxon>Bacillati</taxon>
        <taxon>Actinomycetota</taxon>
        <taxon>Actinomycetes</taxon>
        <taxon>Propionibacteriales</taxon>
        <taxon>Kribbellaceae</taxon>
        <taxon>Kribbella</taxon>
    </lineage>
</organism>
<dbReference type="SUPFAM" id="SSF46785">
    <property type="entry name" value="Winged helix' DNA-binding domain"/>
    <property type="match status" value="1"/>
</dbReference>
<dbReference type="RefSeq" id="WP_131515236.1">
    <property type="nucleotide sequence ID" value="NZ_SJKD01000004.1"/>
</dbReference>
<dbReference type="GO" id="GO:0003700">
    <property type="term" value="F:DNA-binding transcription factor activity"/>
    <property type="evidence" value="ECO:0007669"/>
    <property type="project" value="TreeGrafter"/>
</dbReference>
<dbReference type="InterPro" id="IPR036388">
    <property type="entry name" value="WH-like_DNA-bd_sf"/>
</dbReference>
<dbReference type="CDD" id="cd00038">
    <property type="entry name" value="CAP_ED"/>
    <property type="match status" value="1"/>
</dbReference>
<dbReference type="SUPFAM" id="SSF51206">
    <property type="entry name" value="cAMP-binding domain-like"/>
    <property type="match status" value="1"/>
</dbReference>
<dbReference type="InterPro" id="IPR000595">
    <property type="entry name" value="cNMP-bd_dom"/>
</dbReference>
<dbReference type="EMBL" id="SJKD01000004">
    <property type="protein sequence ID" value="TCC48999.1"/>
    <property type="molecule type" value="Genomic_DNA"/>
</dbReference>